<keyword evidence="1" id="KW-0812">Transmembrane</keyword>
<feature type="transmembrane region" description="Helical" evidence="1">
    <location>
        <begin position="140"/>
        <end position="164"/>
    </location>
</feature>
<dbReference type="STRING" id="1802214.A2908_01925"/>
<feature type="transmembrane region" description="Helical" evidence="1">
    <location>
        <begin position="55"/>
        <end position="76"/>
    </location>
</feature>
<feature type="transmembrane region" description="Helical" evidence="1">
    <location>
        <begin position="82"/>
        <end position="104"/>
    </location>
</feature>
<organism evidence="2 3">
    <name type="scientific">Candidatus Staskawiczbacteria bacterium RIFCSPLOWO2_01_FULL_38_12b</name>
    <dbReference type="NCBI Taxonomy" id="1802214"/>
    <lineage>
        <taxon>Bacteria</taxon>
        <taxon>Candidatus Staskawicziibacteriota</taxon>
    </lineage>
</organism>
<dbReference type="EMBL" id="MHPA01000016">
    <property type="protein sequence ID" value="OGZ73062.1"/>
    <property type="molecule type" value="Genomic_DNA"/>
</dbReference>
<comment type="caution">
    <text evidence="2">The sequence shown here is derived from an EMBL/GenBank/DDBJ whole genome shotgun (WGS) entry which is preliminary data.</text>
</comment>
<keyword evidence="1" id="KW-0472">Membrane</keyword>
<proteinExistence type="predicted"/>
<protein>
    <submittedName>
        <fullName evidence="2">Uncharacterized protein</fullName>
    </submittedName>
</protein>
<dbReference type="Proteomes" id="UP000176774">
    <property type="component" value="Unassembled WGS sequence"/>
</dbReference>
<name>A0A1G2IED3_9BACT</name>
<dbReference type="AlphaFoldDB" id="A0A1G2IED3"/>
<evidence type="ECO:0000313" key="3">
    <source>
        <dbReference type="Proteomes" id="UP000176774"/>
    </source>
</evidence>
<evidence type="ECO:0000256" key="1">
    <source>
        <dbReference type="SAM" id="Phobius"/>
    </source>
</evidence>
<accession>A0A1G2IED3</accession>
<gene>
    <name evidence="2" type="ORF">A2908_01925</name>
</gene>
<keyword evidence="1" id="KW-1133">Transmembrane helix</keyword>
<reference evidence="2 3" key="1">
    <citation type="journal article" date="2016" name="Nat. Commun.">
        <title>Thousands of microbial genomes shed light on interconnected biogeochemical processes in an aquifer system.</title>
        <authorList>
            <person name="Anantharaman K."/>
            <person name="Brown C.T."/>
            <person name="Hug L.A."/>
            <person name="Sharon I."/>
            <person name="Castelle C.J."/>
            <person name="Probst A.J."/>
            <person name="Thomas B.C."/>
            <person name="Singh A."/>
            <person name="Wilkins M.J."/>
            <person name="Karaoz U."/>
            <person name="Brodie E.L."/>
            <person name="Williams K.H."/>
            <person name="Hubbard S.S."/>
            <person name="Banfield J.F."/>
        </authorList>
    </citation>
    <scope>NUCLEOTIDE SEQUENCE [LARGE SCALE GENOMIC DNA]</scope>
</reference>
<sequence>MSNKKEIVGFIKEQIKQNTPKSQIENELSSKYERKEYEKILKDFPEPSLKEKYKLLNNTLIACVSIMTLFKLLTIVEIGSEFGVIAVLIFLVIGLLIPIYLVIYLLQYRRGAYIITIALTVLSLRNFFDGVDEIFTSGNWLYIGIFFFGLILVILLILIPAILLKKLWPKQLVKSL</sequence>
<feature type="transmembrane region" description="Helical" evidence="1">
    <location>
        <begin position="111"/>
        <end position="128"/>
    </location>
</feature>
<evidence type="ECO:0000313" key="2">
    <source>
        <dbReference type="EMBL" id="OGZ73062.1"/>
    </source>
</evidence>